<dbReference type="Gene3D" id="1.10.238.160">
    <property type="match status" value="1"/>
</dbReference>
<accession>A0ABV6SWH3</accession>
<comment type="caution">
    <text evidence="1">The sequence shown here is derived from an EMBL/GenBank/DDBJ whole genome shotgun (WGS) entry which is preliminary data.</text>
</comment>
<organism evidence="1 2">
    <name type="scientific">Luteimonas padinae</name>
    <dbReference type="NCBI Taxonomy" id="1714359"/>
    <lineage>
        <taxon>Bacteria</taxon>
        <taxon>Pseudomonadati</taxon>
        <taxon>Pseudomonadota</taxon>
        <taxon>Gammaproteobacteria</taxon>
        <taxon>Lysobacterales</taxon>
        <taxon>Lysobacteraceae</taxon>
        <taxon>Luteimonas</taxon>
    </lineage>
</organism>
<evidence type="ECO:0000313" key="2">
    <source>
        <dbReference type="Proteomes" id="UP001589898"/>
    </source>
</evidence>
<proteinExistence type="predicted"/>
<dbReference type="InterPro" id="IPR010260">
    <property type="entry name" value="AlpA"/>
</dbReference>
<name>A0ABV6SWH3_9GAMM</name>
<dbReference type="RefSeq" id="WP_189498247.1">
    <property type="nucleotide sequence ID" value="NZ_JBHLTF010000027.1"/>
</dbReference>
<keyword evidence="2" id="KW-1185">Reference proteome</keyword>
<sequence length="79" mass="8978">MHRGDPILRLREVSDLLSRSISAINRDRKAGTFPPHVQLGPRCVGWRLSAINRWLEARERCLSHETNVSGSRHPVARQG</sequence>
<dbReference type="EMBL" id="JBHLTF010000027">
    <property type="protein sequence ID" value="MFC0717439.1"/>
    <property type="molecule type" value="Genomic_DNA"/>
</dbReference>
<dbReference type="Proteomes" id="UP001589898">
    <property type="component" value="Unassembled WGS sequence"/>
</dbReference>
<dbReference type="Pfam" id="PF05930">
    <property type="entry name" value="Phage_AlpA"/>
    <property type="match status" value="1"/>
</dbReference>
<evidence type="ECO:0000313" key="1">
    <source>
        <dbReference type="EMBL" id="MFC0717439.1"/>
    </source>
</evidence>
<protein>
    <submittedName>
        <fullName evidence="1">Helix-turn-helix transcriptional regulator</fullName>
    </submittedName>
</protein>
<gene>
    <name evidence="1" type="ORF">ACFFFU_06720</name>
</gene>
<reference evidence="1 2" key="1">
    <citation type="submission" date="2024-09" db="EMBL/GenBank/DDBJ databases">
        <authorList>
            <person name="Sun Q."/>
            <person name="Mori K."/>
        </authorList>
    </citation>
    <scope>NUCLEOTIDE SEQUENCE [LARGE SCALE GENOMIC DNA]</scope>
    <source>
        <strain evidence="1 2">KCTC 52403</strain>
    </source>
</reference>